<dbReference type="SUPFAM" id="SSF51735">
    <property type="entry name" value="NAD(P)-binding Rossmann-fold domains"/>
    <property type="match status" value="1"/>
</dbReference>
<dbReference type="PANTHER" id="PTHR24320">
    <property type="entry name" value="RETINOL DEHYDROGENASE"/>
    <property type="match status" value="1"/>
</dbReference>
<evidence type="ECO:0000256" key="2">
    <source>
        <dbReference type="ARBA" id="ARBA00022857"/>
    </source>
</evidence>
<gene>
    <name evidence="4" type="ORF">PDIGIT_LOCUS2840</name>
</gene>
<protein>
    <recommendedName>
        <fullName evidence="6">NAD(P)-binding protein</fullName>
    </recommendedName>
</protein>
<evidence type="ECO:0000313" key="5">
    <source>
        <dbReference type="Proteomes" id="UP001152607"/>
    </source>
</evidence>
<keyword evidence="5" id="KW-1185">Reference proteome</keyword>
<evidence type="ECO:0000256" key="3">
    <source>
        <dbReference type="ARBA" id="ARBA00023002"/>
    </source>
</evidence>
<dbReference type="EMBL" id="CAOQHR010000002">
    <property type="protein sequence ID" value="CAI6301100.1"/>
    <property type="molecule type" value="Genomic_DNA"/>
</dbReference>
<name>A0A9W4XR94_9PLEO</name>
<reference evidence="4" key="1">
    <citation type="submission" date="2023-01" db="EMBL/GenBank/DDBJ databases">
        <authorList>
            <person name="Van Ghelder C."/>
            <person name="Rancurel C."/>
        </authorList>
    </citation>
    <scope>NUCLEOTIDE SEQUENCE</scope>
    <source>
        <strain evidence="4">CNCM I-4278</strain>
    </source>
</reference>
<evidence type="ECO:0000256" key="1">
    <source>
        <dbReference type="ARBA" id="ARBA00006484"/>
    </source>
</evidence>
<dbReference type="Proteomes" id="UP001152607">
    <property type="component" value="Unassembled WGS sequence"/>
</dbReference>
<dbReference type="InterPro" id="IPR036291">
    <property type="entry name" value="NAD(P)-bd_dom_sf"/>
</dbReference>
<evidence type="ECO:0008006" key="6">
    <source>
        <dbReference type="Google" id="ProtNLM"/>
    </source>
</evidence>
<organism evidence="4 5">
    <name type="scientific">Periconia digitata</name>
    <dbReference type="NCBI Taxonomy" id="1303443"/>
    <lineage>
        <taxon>Eukaryota</taxon>
        <taxon>Fungi</taxon>
        <taxon>Dikarya</taxon>
        <taxon>Ascomycota</taxon>
        <taxon>Pezizomycotina</taxon>
        <taxon>Dothideomycetes</taxon>
        <taxon>Pleosporomycetidae</taxon>
        <taxon>Pleosporales</taxon>
        <taxon>Massarineae</taxon>
        <taxon>Periconiaceae</taxon>
        <taxon>Periconia</taxon>
    </lineage>
</organism>
<keyword evidence="2" id="KW-0521">NADP</keyword>
<sequence>MFQALWQQYFPPSPTFTEENVAPSSQQGKVFIITGANQGIGFELVKMLYHTGATIYLAGRSRERVEQAIKEVTGSQKPATPATLKYLHLDLNDLATIKASAAAFASQETRLDKLWNNAGIGGNPEGTTTAQNIEGHVGVNCIAPLLFTQELLPQLQQAAKTADPGTVRIIWTGSLMIESMAPSEGVQYEHLEKGKTTNSNRDYAMSKVGNWYLAIEAAQRWSKYGITSVVQNPGNLLTNIYSHQPKILMAILKLVLYAPKMGGYTLLYSGFTSDVDIDKNNGAYIRPFGILAPNGRQDIYKKIAEGAPGKFWDWCEKKYQPYL</sequence>
<comment type="caution">
    <text evidence="4">The sequence shown here is derived from an EMBL/GenBank/DDBJ whole genome shotgun (WGS) entry which is preliminary data.</text>
</comment>
<dbReference type="PANTHER" id="PTHR24320:SF236">
    <property type="entry name" value="SHORT-CHAIN DEHYDROGENASE-RELATED"/>
    <property type="match status" value="1"/>
</dbReference>
<dbReference type="InterPro" id="IPR002347">
    <property type="entry name" value="SDR_fam"/>
</dbReference>
<dbReference type="AlphaFoldDB" id="A0A9W4XR94"/>
<dbReference type="OrthoDB" id="191139at2759"/>
<dbReference type="GO" id="GO:0016491">
    <property type="term" value="F:oxidoreductase activity"/>
    <property type="evidence" value="ECO:0007669"/>
    <property type="project" value="UniProtKB-KW"/>
</dbReference>
<comment type="similarity">
    <text evidence="1">Belongs to the short-chain dehydrogenases/reductases (SDR) family.</text>
</comment>
<evidence type="ECO:0000313" key="4">
    <source>
        <dbReference type="EMBL" id="CAI6301100.1"/>
    </source>
</evidence>
<dbReference type="Gene3D" id="3.40.50.720">
    <property type="entry name" value="NAD(P)-binding Rossmann-like Domain"/>
    <property type="match status" value="1"/>
</dbReference>
<accession>A0A9W4XR94</accession>
<proteinExistence type="inferred from homology"/>
<keyword evidence="3" id="KW-0560">Oxidoreductase</keyword>
<dbReference type="PRINTS" id="PR00081">
    <property type="entry name" value="GDHRDH"/>
</dbReference>
<dbReference type="Pfam" id="PF00106">
    <property type="entry name" value="adh_short"/>
    <property type="match status" value="1"/>
</dbReference>